<dbReference type="Proteomes" id="UP001589670">
    <property type="component" value="Unassembled WGS sequence"/>
</dbReference>
<proteinExistence type="predicted"/>
<keyword evidence="2" id="KW-1185">Reference proteome</keyword>
<organism evidence="1 2">
    <name type="scientific">Roseovarius ramblicola</name>
    <dbReference type="NCBI Taxonomy" id="2022336"/>
    <lineage>
        <taxon>Bacteria</taxon>
        <taxon>Pseudomonadati</taxon>
        <taxon>Pseudomonadota</taxon>
        <taxon>Alphaproteobacteria</taxon>
        <taxon>Rhodobacterales</taxon>
        <taxon>Roseobacteraceae</taxon>
        <taxon>Roseovarius</taxon>
    </lineage>
</organism>
<comment type="caution">
    <text evidence="1">The sequence shown here is derived from an EMBL/GenBank/DDBJ whole genome shotgun (WGS) entry which is preliminary data.</text>
</comment>
<protein>
    <submittedName>
        <fullName evidence="1">Uncharacterized protein</fullName>
    </submittedName>
</protein>
<name>A0ABV5I0E9_9RHOB</name>
<reference evidence="1 2" key="1">
    <citation type="submission" date="2024-09" db="EMBL/GenBank/DDBJ databases">
        <authorList>
            <person name="Sun Q."/>
            <person name="Mori K."/>
        </authorList>
    </citation>
    <scope>NUCLEOTIDE SEQUENCE [LARGE SCALE GENOMIC DNA]</scope>
    <source>
        <strain evidence="1 2">CECT 9424</strain>
    </source>
</reference>
<gene>
    <name evidence="1" type="ORF">ACFFU4_10495</name>
</gene>
<evidence type="ECO:0000313" key="1">
    <source>
        <dbReference type="EMBL" id="MFB9150177.1"/>
    </source>
</evidence>
<dbReference type="EMBL" id="JBHMEC010000016">
    <property type="protein sequence ID" value="MFB9150177.1"/>
    <property type="molecule type" value="Genomic_DNA"/>
</dbReference>
<sequence>MNDARQRTERARAEIAELDLLKRLGLTLEREKVEASLVEAAEILKAEAMQVPKDQAERLAAIDDNRAMEVELCKIMTDLMETTARALKRAAETDCASNGA</sequence>
<evidence type="ECO:0000313" key="2">
    <source>
        <dbReference type="Proteomes" id="UP001589670"/>
    </source>
</evidence>
<accession>A0ABV5I0E9</accession>
<dbReference type="RefSeq" id="WP_377069727.1">
    <property type="nucleotide sequence ID" value="NZ_JBHMEC010000016.1"/>
</dbReference>